<comment type="caution">
    <text evidence="1">The sequence shown here is derived from an EMBL/GenBank/DDBJ whole genome shotgun (WGS) entry which is preliminary data.</text>
</comment>
<proteinExistence type="predicted"/>
<keyword evidence="2" id="KW-1185">Reference proteome</keyword>
<reference evidence="1 2" key="1">
    <citation type="journal article" date="2016" name="Appl. Environ. Microbiol.">
        <title>Function and Phylogeny of Bacterial Butyryl Coenzyme A:Acetate Transferases and Their Diversity in the Proximal Colon of Swine.</title>
        <authorList>
            <person name="Trachsel J."/>
            <person name="Bayles D.O."/>
            <person name="Looft T."/>
            <person name="Levine U.Y."/>
            <person name="Allen H.K."/>
        </authorList>
    </citation>
    <scope>NUCLEOTIDE SEQUENCE [LARGE SCALE GENOMIC DNA]</scope>
    <source>
        <strain evidence="1 2">68-3-10</strain>
    </source>
</reference>
<gene>
    <name evidence="1" type="ORF">BHK98_12685</name>
</gene>
<evidence type="ECO:0000313" key="2">
    <source>
        <dbReference type="Proteomes" id="UP000187404"/>
    </source>
</evidence>
<organism evidence="1 2">
    <name type="scientific">Hornefia porci</name>
    <dbReference type="NCBI Taxonomy" id="2652292"/>
    <lineage>
        <taxon>Bacteria</taxon>
        <taxon>Bacillati</taxon>
        <taxon>Bacillota</taxon>
        <taxon>Clostridia</taxon>
        <taxon>Peptostreptococcales</taxon>
        <taxon>Anaerovoracaceae</taxon>
        <taxon>Hornefia</taxon>
    </lineage>
</organism>
<dbReference type="OrthoDB" id="1778845at2"/>
<dbReference type="STRING" id="1261640.BHK98_12685"/>
<dbReference type="EMBL" id="MJIE01000001">
    <property type="protein sequence ID" value="OLR56845.1"/>
    <property type="molecule type" value="Genomic_DNA"/>
</dbReference>
<dbReference type="Proteomes" id="UP000187404">
    <property type="component" value="Unassembled WGS sequence"/>
</dbReference>
<sequence length="101" mass="12093">MKEIVLVPDTPLYNYVDVAVMDFPKGREDGTQRRRCVIRMEFSRYDVGQLQKRGMDMDAAMRYYEDYLYRVVKANLASDWKCVDGWDQVMNMVRENVARFY</sequence>
<protein>
    <submittedName>
        <fullName evidence="1">Uncharacterized protein</fullName>
    </submittedName>
</protein>
<dbReference type="RefSeq" id="WP_075714796.1">
    <property type="nucleotide sequence ID" value="NZ_MJIE01000001.1"/>
</dbReference>
<name>A0A1Q9JL27_9FIRM</name>
<evidence type="ECO:0000313" key="1">
    <source>
        <dbReference type="EMBL" id="OLR56845.1"/>
    </source>
</evidence>
<accession>A0A1Q9JL27</accession>
<dbReference type="AlphaFoldDB" id="A0A1Q9JL27"/>